<comment type="caution">
    <text evidence="2">The sequence shown here is derived from an EMBL/GenBank/DDBJ whole genome shotgun (WGS) entry which is preliminary data.</text>
</comment>
<proteinExistence type="predicted"/>
<name>A0A5C6DD73_9BACT</name>
<dbReference type="Proteomes" id="UP000315471">
    <property type="component" value="Unassembled WGS sequence"/>
</dbReference>
<accession>A0A5C6DD73</accession>
<dbReference type="Gene3D" id="1.20.120.160">
    <property type="entry name" value="HPT domain"/>
    <property type="match status" value="1"/>
</dbReference>
<sequence>MRLMTTPSLAVVNRDELINRMMGSIPMAERLLKRFVETASQDIELLESTVRLGDQQAIASLAHRHKGTARTIAAPRVAECAAKLEACTSTNSTADLLGILDELRKFHNEVRLVQQAGLVNPTQDVTISPDVEASL</sequence>
<dbReference type="Pfam" id="PF01627">
    <property type="entry name" value="Hpt"/>
    <property type="match status" value="1"/>
</dbReference>
<evidence type="ECO:0000313" key="3">
    <source>
        <dbReference type="Proteomes" id="UP000315471"/>
    </source>
</evidence>
<keyword evidence="3" id="KW-1185">Reference proteome</keyword>
<dbReference type="RefSeq" id="WP_146602827.1">
    <property type="nucleotide sequence ID" value="NZ_SJPY01000015.1"/>
</dbReference>
<dbReference type="GO" id="GO:0000160">
    <property type="term" value="P:phosphorelay signal transduction system"/>
    <property type="evidence" value="ECO:0007669"/>
    <property type="project" value="InterPro"/>
</dbReference>
<evidence type="ECO:0000259" key="1">
    <source>
        <dbReference type="Pfam" id="PF01627"/>
    </source>
</evidence>
<dbReference type="InterPro" id="IPR008207">
    <property type="entry name" value="Sig_transdc_His_kin_Hpt_dom"/>
</dbReference>
<dbReference type="OrthoDB" id="281754at2"/>
<dbReference type="SUPFAM" id="SSF47226">
    <property type="entry name" value="Histidine-containing phosphotransfer domain, HPT domain"/>
    <property type="match status" value="1"/>
</dbReference>
<dbReference type="InterPro" id="IPR036641">
    <property type="entry name" value="HPT_dom_sf"/>
</dbReference>
<reference evidence="2 3" key="1">
    <citation type="submission" date="2019-02" db="EMBL/GenBank/DDBJ databases">
        <title>Deep-cultivation of Planctomycetes and their phenomic and genomic characterization uncovers novel biology.</title>
        <authorList>
            <person name="Wiegand S."/>
            <person name="Jogler M."/>
            <person name="Boedeker C."/>
            <person name="Pinto D."/>
            <person name="Vollmers J."/>
            <person name="Rivas-Marin E."/>
            <person name="Kohn T."/>
            <person name="Peeters S.H."/>
            <person name="Heuer A."/>
            <person name="Rast P."/>
            <person name="Oberbeckmann S."/>
            <person name="Bunk B."/>
            <person name="Jeske O."/>
            <person name="Meyerdierks A."/>
            <person name="Storesund J.E."/>
            <person name="Kallscheuer N."/>
            <person name="Luecker S."/>
            <person name="Lage O.M."/>
            <person name="Pohl T."/>
            <person name="Merkel B.J."/>
            <person name="Hornburger P."/>
            <person name="Mueller R.-W."/>
            <person name="Bruemmer F."/>
            <person name="Labrenz M."/>
            <person name="Spormann A.M."/>
            <person name="Op Den Camp H."/>
            <person name="Overmann J."/>
            <person name="Amann R."/>
            <person name="Jetten M.S.M."/>
            <person name="Mascher T."/>
            <person name="Medema M.H."/>
            <person name="Devos D.P."/>
            <person name="Kaster A.-K."/>
            <person name="Ovreas L."/>
            <person name="Rohde M."/>
            <person name="Galperin M.Y."/>
            <person name="Jogler C."/>
        </authorList>
    </citation>
    <scope>NUCLEOTIDE SEQUENCE [LARGE SCALE GENOMIC DNA]</scope>
    <source>
        <strain evidence="2 3">Q31b</strain>
    </source>
</reference>
<protein>
    <submittedName>
        <fullName evidence="2">Hpt domain protein</fullName>
    </submittedName>
</protein>
<dbReference type="AlphaFoldDB" id="A0A5C6DD73"/>
<organism evidence="2 3">
    <name type="scientific">Novipirellula aureliae</name>
    <dbReference type="NCBI Taxonomy" id="2527966"/>
    <lineage>
        <taxon>Bacteria</taxon>
        <taxon>Pseudomonadati</taxon>
        <taxon>Planctomycetota</taxon>
        <taxon>Planctomycetia</taxon>
        <taxon>Pirellulales</taxon>
        <taxon>Pirellulaceae</taxon>
        <taxon>Novipirellula</taxon>
    </lineage>
</organism>
<feature type="domain" description="HPt" evidence="1">
    <location>
        <begin position="30"/>
        <end position="110"/>
    </location>
</feature>
<gene>
    <name evidence="2" type="ORF">Q31b_57840</name>
</gene>
<evidence type="ECO:0000313" key="2">
    <source>
        <dbReference type="EMBL" id="TWU33176.1"/>
    </source>
</evidence>
<dbReference type="GO" id="GO:0004672">
    <property type="term" value="F:protein kinase activity"/>
    <property type="evidence" value="ECO:0007669"/>
    <property type="project" value="UniProtKB-ARBA"/>
</dbReference>
<dbReference type="EMBL" id="SJPY01000015">
    <property type="protein sequence ID" value="TWU33176.1"/>
    <property type="molecule type" value="Genomic_DNA"/>
</dbReference>